<dbReference type="EMBL" id="AUZY01012889">
    <property type="protein sequence ID" value="EQD27345.1"/>
    <property type="molecule type" value="Genomic_DNA"/>
</dbReference>
<feature type="non-terminal residue" evidence="1">
    <location>
        <position position="59"/>
    </location>
</feature>
<sequence>MKIQSVEPIEVAAPAGEASSPWSSTVILVKVTTANGAVGWGEAPTTLMTGPVRESVREV</sequence>
<dbReference type="Gene3D" id="3.30.390.10">
    <property type="entry name" value="Enolase-like, N-terminal domain"/>
    <property type="match status" value="1"/>
</dbReference>
<evidence type="ECO:0000313" key="1">
    <source>
        <dbReference type="EMBL" id="EQD27345.1"/>
    </source>
</evidence>
<comment type="caution">
    <text evidence="1">The sequence shown here is derived from an EMBL/GenBank/DDBJ whole genome shotgun (WGS) entry which is preliminary data.</text>
</comment>
<dbReference type="InterPro" id="IPR029017">
    <property type="entry name" value="Enolase-like_N"/>
</dbReference>
<reference evidence="1" key="2">
    <citation type="journal article" date="2014" name="ISME J.">
        <title>Microbial stratification in low pH oxic and suboxic macroscopic growths along an acid mine drainage.</title>
        <authorList>
            <person name="Mendez-Garcia C."/>
            <person name="Mesa V."/>
            <person name="Sprenger R.R."/>
            <person name="Richter M."/>
            <person name="Diez M.S."/>
            <person name="Solano J."/>
            <person name="Bargiela R."/>
            <person name="Golyshina O.V."/>
            <person name="Manteca A."/>
            <person name="Ramos J.L."/>
            <person name="Gallego J.R."/>
            <person name="Llorente I."/>
            <person name="Martins Dos Santos V.A."/>
            <person name="Jensen O.N."/>
            <person name="Pelaez A.I."/>
            <person name="Sanchez J."/>
            <person name="Ferrer M."/>
        </authorList>
    </citation>
    <scope>NUCLEOTIDE SEQUENCE</scope>
</reference>
<protein>
    <recommendedName>
        <fullName evidence="2">Mandelate racemase/muconate lactonizing enzyme family protein</fullName>
    </recommendedName>
</protein>
<reference evidence="1" key="1">
    <citation type="submission" date="2013-08" db="EMBL/GenBank/DDBJ databases">
        <authorList>
            <person name="Mendez C."/>
            <person name="Richter M."/>
            <person name="Ferrer M."/>
            <person name="Sanchez J."/>
        </authorList>
    </citation>
    <scope>NUCLEOTIDE SEQUENCE</scope>
</reference>
<dbReference type="SUPFAM" id="SSF54826">
    <property type="entry name" value="Enolase N-terminal domain-like"/>
    <property type="match status" value="1"/>
</dbReference>
<gene>
    <name evidence="1" type="ORF">B1B_19187</name>
</gene>
<evidence type="ECO:0008006" key="2">
    <source>
        <dbReference type="Google" id="ProtNLM"/>
    </source>
</evidence>
<proteinExistence type="predicted"/>
<name>T0ZBV5_9ZZZZ</name>
<organism evidence="1">
    <name type="scientific">mine drainage metagenome</name>
    <dbReference type="NCBI Taxonomy" id="410659"/>
    <lineage>
        <taxon>unclassified sequences</taxon>
        <taxon>metagenomes</taxon>
        <taxon>ecological metagenomes</taxon>
    </lineage>
</organism>
<accession>T0ZBV5</accession>
<dbReference type="AlphaFoldDB" id="T0ZBV5"/>